<dbReference type="Proteomes" id="UP001219355">
    <property type="component" value="Chromosome 2"/>
</dbReference>
<accession>A0AAF0DK54</accession>
<gene>
    <name evidence="2" type="ORF">PRK78_004394</name>
</gene>
<evidence type="ECO:0000313" key="2">
    <source>
        <dbReference type="EMBL" id="WEW58926.1"/>
    </source>
</evidence>
<organism evidence="2 3">
    <name type="scientific">Emydomyces testavorans</name>
    <dbReference type="NCBI Taxonomy" id="2070801"/>
    <lineage>
        <taxon>Eukaryota</taxon>
        <taxon>Fungi</taxon>
        <taxon>Dikarya</taxon>
        <taxon>Ascomycota</taxon>
        <taxon>Pezizomycotina</taxon>
        <taxon>Eurotiomycetes</taxon>
        <taxon>Eurotiomycetidae</taxon>
        <taxon>Onygenales</taxon>
        <taxon>Nannizziopsiaceae</taxon>
        <taxon>Emydomyces</taxon>
    </lineage>
</organism>
<proteinExistence type="predicted"/>
<dbReference type="EMBL" id="CP120628">
    <property type="protein sequence ID" value="WEW58926.1"/>
    <property type="molecule type" value="Genomic_DNA"/>
</dbReference>
<keyword evidence="3" id="KW-1185">Reference proteome</keyword>
<reference evidence="2" key="1">
    <citation type="submission" date="2023-03" db="EMBL/GenBank/DDBJ databases">
        <title>Emydomyces testavorans Genome Sequence.</title>
        <authorList>
            <person name="Hoyer L."/>
        </authorList>
    </citation>
    <scope>NUCLEOTIDE SEQUENCE</scope>
    <source>
        <strain evidence="2">16-2883</strain>
    </source>
</reference>
<feature type="region of interest" description="Disordered" evidence="1">
    <location>
        <begin position="1"/>
        <end position="82"/>
    </location>
</feature>
<protein>
    <submittedName>
        <fullName evidence="2">Uncharacterized protein</fullName>
    </submittedName>
</protein>
<evidence type="ECO:0000256" key="1">
    <source>
        <dbReference type="SAM" id="MobiDB-lite"/>
    </source>
</evidence>
<sequence length="254" mass="29024">MTKQPSGEPPQYSEIPPPGHTASATSTADTSQSSNSRRGNQPQTNNLPPPIDDFINGPPNTRSTSRSRPRHGDRRNDQGHYVDLPYDFDALGAHQHSNRSLGRSRTRHTRSNIGANEPSDDAVMFERDSFHQNRYINIESGFAIPIIDERTRMTTRGFVVCHRPTPNFRPRNLPRRVHLVDEIPYGTSRHRHWLDQRIIFDLARAMGVSAREASLWTYRYGVLEDGRGDIWLDPRRLPPGLVDSLEAFFERYMG</sequence>
<evidence type="ECO:0000313" key="3">
    <source>
        <dbReference type="Proteomes" id="UP001219355"/>
    </source>
</evidence>
<feature type="compositionally biased region" description="Polar residues" evidence="1">
    <location>
        <begin position="37"/>
        <end position="46"/>
    </location>
</feature>
<name>A0AAF0DK54_9EURO</name>
<feature type="compositionally biased region" description="Low complexity" evidence="1">
    <location>
        <begin position="21"/>
        <end position="36"/>
    </location>
</feature>
<dbReference type="AlphaFoldDB" id="A0AAF0DK54"/>
<feature type="region of interest" description="Disordered" evidence="1">
    <location>
        <begin position="96"/>
        <end position="119"/>
    </location>
</feature>